<feature type="non-terminal residue" evidence="1">
    <location>
        <position position="8"/>
    </location>
</feature>
<dbReference type="Proteomes" id="UP000008367">
    <property type="component" value="Unassembled WGS sequence"/>
</dbReference>
<gene>
    <name evidence="1" type="ORF">VCHENC02_5104A</name>
</gene>
<reference evidence="1 2" key="1">
    <citation type="submission" date="2012-10" db="EMBL/GenBank/DDBJ databases">
        <title>Genome sequence of Vibrio Cholerae HENC-02.</title>
        <authorList>
            <person name="Eppinger M."/>
            <person name="Hasan N.A."/>
            <person name="Sengamalay N."/>
            <person name="Hine E."/>
            <person name="Su Q."/>
            <person name="Daugherty S.C."/>
            <person name="Young S."/>
            <person name="Sadzewicz L."/>
            <person name="Tallon L."/>
            <person name="Cebula T.A."/>
            <person name="Ravel J."/>
            <person name="Colwell R.R."/>
        </authorList>
    </citation>
    <scope>NUCLEOTIDE SEQUENCE [LARGE SCALE GENOMIC DNA]</scope>
    <source>
        <strain evidence="1 2">HENC-02</strain>
    </source>
</reference>
<accession>A0A454CRN2</accession>
<protein>
    <submittedName>
        <fullName evidence="1">Uncharacterized protein</fullName>
    </submittedName>
</protein>
<sequence length="8" mass="918">MSIELRGL</sequence>
<proteinExistence type="predicted"/>
<evidence type="ECO:0000313" key="2">
    <source>
        <dbReference type="Proteomes" id="UP000008367"/>
    </source>
</evidence>
<organism evidence="1 2">
    <name type="scientific">Vibrio harveyi</name>
    <name type="common">Beneckea harveyi</name>
    <dbReference type="NCBI Taxonomy" id="669"/>
    <lineage>
        <taxon>Bacteria</taxon>
        <taxon>Pseudomonadati</taxon>
        <taxon>Pseudomonadota</taxon>
        <taxon>Gammaproteobacteria</taxon>
        <taxon>Vibrionales</taxon>
        <taxon>Vibrionaceae</taxon>
        <taxon>Vibrio</taxon>
    </lineage>
</organism>
<dbReference type="EMBL" id="AJSR01002257">
    <property type="protein sequence ID" value="EKM29053.1"/>
    <property type="molecule type" value="Genomic_DNA"/>
</dbReference>
<name>A0A454CRN2_VIBHA</name>
<comment type="caution">
    <text evidence="1">The sequence shown here is derived from an EMBL/GenBank/DDBJ whole genome shotgun (WGS) entry which is preliminary data.</text>
</comment>
<evidence type="ECO:0000313" key="1">
    <source>
        <dbReference type="EMBL" id="EKM29053.1"/>
    </source>
</evidence>